<dbReference type="InParanoid" id="A0A1E7FHE2"/>
<reference evidence="2 3" key="1">
    <citation type="submission" date="2016-09" db="EMBL/GenBank/DDBJ databases">
        <title>Extensive genetic diversity and differential bi-allelic expression allows diatom success in the polar Southern Ocean.</title>
        <authorList>
            <consortium name="DOE Joint Genome Institute"/>
            <person name="Mock T."/>
            <person name="Otillar R.P."/>
            <person name="Strauss J."/>
            <person name="Dupont C."/>
            <person name="Frickenhaus S."/>
            <person name="Maumus F."/>
            <person name="Mcmullan M."/>
            <person name="Sanges R."/>
            <person name="Schmutz J."/>
            <person name="Toseland A."/>
            <person name="Valas R."/>
            <person name="Veluchamy A."/>
            <person name="Ward B.J."/>
            <person name="Allen A."/>
            <person name="Barry K."/>
            <person name="Falciatore A."/>
            <person name="Ferrante M."/>
            <person name="Fortunato A.E."/>
            <person name="Gloeckner G."/>
            <person name="Gruber A."/>
            <person name="Hipkin R."/>
            <person name="Janech M."/>
            <person name="Kroth P."/>
            <person name="Leese F."/>
            <person name="Lindquist E."/>
            <person name="Lyon B.R."/>
            <person name="Martin J."/>
            <person name="Mayer C."/>
            <person name="Parker M."/>
            <person name="Quesneville H."/>
            <person name="Raymond J."/>
            <person name="Uhlig C."/>
            <person name="Valentin K.U."/>
            <person name="Worden A.Z."/>
            <person name="Armbrust E.V."/>
            <person name="Bowler C."/>
            <person name="Green B."/>
            <person name="Moulton V."/>
            <person name="Van Oosterhout C."/>
            <person name="Grigoriev I."/>
        </authorList>
    </citation>
    <scope>NUCLEOTIDE SEQUENCE [LARGE SCALE GENOMIC DNA]</scope>
    <source>
        <strain evidence="2 3">CCMP1102</strain>
    </source>
</reference>
<evidence type="ECO:0000313" key="2">
    <source>
        <dbReference type="EMBL" id="OEU17544.1"/>
    </source>
</evidence>
<organism evidence="2 3">
    <name type="scientific">Fragilariopsis cylindrus CCMP1102</name>
    <dbReference type="NCBI Taxonomy" id="635003"/>
    <lineage>
        <taxon>Eukaryota</taxon>
        <taxon>Sar</taxon>
        <taxon>Stramenopiles</taxon>
        <taxon>Ochrophyta</taxon>
        <taxon>Bacillariophyta</taxon>
        <taxon>Bacillariophyceae</taxon>
        <taxon>Bacillariophycidae</taxon>
        <taxon>Bacillariales</taxon>
        <taxon>Bacillariaceae</taxon>
        <taxon>Fragilariopsis</taxon>
    </lineage>
</organism>
<dbReference type="InterPro" id="IPR006076">
    <property type="entry name" value="FAD-dep_OxRdtase"/>
</dbReference>
<dbReference type="AlphaFoldDB" id="A0A1E7FHE2"/>
<keyword evidence="3" id="KW-1185">Reference proteome</keyword>
<gene>
    <name evidence="2" type="ORF">FRACYDRAFT_237963</name>
</gene>
<protein>
    <submittedName>
        <fullName evidence="2">Nucleotide-binding domain-containing protein</fullName>
    </submittedName>
</protein>
<dbReference type="Proteomes" id="UP000095751">
    <property type="component" value="Unassembled WGS sequence"/>
</dbReference>
<dbReference type="Pfam" id="PF01266">
    <property type="entry name" value="DAO"/>
    <property type="match status" value="1"/>
</dbReference>
<dbReference type="Gene3D" id="3.30.9.10">
    <property type="entry name" value="D-Amino Acid Oxidase, subunit A, domain 2"/>
    <property type="match status" value="1"/>
</dbReference>
<dbReference type="InterPro" id="IPR036188">
    <property type="entry name" value="FAD/NAD-bd_sf"/>
</dbReference>
<dbReference type="Gene3D" id="3.50.50.60">
    <property type="entry name" value="FAD/NAD(P)-binding domain"/>
    <property type="match status" value="2"/>
</dbReference>
<name>A0A1E7FHE2_9STRA</name>
<feature type="domain" description="FAD dependent oxidoreductase" evidence="1">
    <location>
        <begin position="8"/>
        <end position="264"/>
    </location>
</feature>
<dbReference type="EMBL" id="KV784357">
    <property type="protein sequence ID" value="OEU17544.1"/>
    <property type="molecule type" value="Genomic_DNA"/>
</dbReference>
<dbReference type="SUPFAM" id="SSF51905">
    <property type="entry name" value="FAD/NAD(P)-binding domain"/>
    <property type="match status" value="1"/>
</dbReference>
<dbReference type="OrthoDB" id="38520at2759"/>
<evidence type="ECO:0000313" key="3">
    <source>
        <dbReference type="Proteomes" id="UP000095751"/>
    </source>
</evidence>
<sequence>MTTETEYDVIIVGAGVAGCSAAYHLSLLTQQQAKEAATSLRILVVDAGPAAGEGLAPHTRSGTATMEVAPCVKMMVQLFAGSCDEFMRHHGHQGAKQYLDATREGLVLQKGIAGQLWGTTTTDDEESCSNKHLKKLGSYYVGSTEQDEIELRREYDILSLLMDGNDSIEWCDVNRLSSVEGMSTDFCCGIYFPNDAVIDSSLYAKMLVEHVVKNSEGNAEFWSDTTVQSIDSQAGGGERVTIKTHDEENQRTITAKHVVIATGALRISQHQEEILNGLIRVSGEDHFSAYKSPEVEERCNRLSRWTLERYGCNNSYTDQEVSSFPKQYGLYSETVDMVPIVGTLLMDQQQRKEEKRNGICYLLGCNAWGQTILSYCASLVPGLLGYQDFTDTQRDILQLVSIRRFSRLPSN</sequence>
<dbReference type="KEGG" id="fcy:FRACYDRAFT_237963"/>
<proteinExistence type="predicted"/>
<dbReference type="GO" id="GO:0005737">
    <property type="term" value="C:cytoplasm"/>
    <property type="evidence" value="ECO:0007669"/>
    <property type="project" value="TreeGrafter"/>
</dbReference>
<evidence type="ECO:0000259" key="1">
    <source>
        <dbReference type="Pfam" id="PF01266"/>
    </source>
</evidence>
<accession>A0A1E7FHE2</accession>
<dbReference type="PANTHER" id="PTHR13847">
    <property type="entry name" value="SARCOSINE DEHYDROGENASE-RELATED"/>
    <property type="match status" value="1"/>
</dbReference>